<sequence>MAGFPYGAAHGLGGMQIFLGLAAMGLGVGDVVVGAEAIRYERTHCFHLFYLGSGIWTGTFFLIAGWLAAVIREGRTVGCQSSVWHQWRQPYGGGYDVMLYLEIALAVVGFLEFVFSMATASVCCYGGPYYQSAANQVTPMVMMPYPTIIQQPAVPAPVQPYHFPERPETSYDLGRPSVPVLPPITTGAGGQMATLPAAEFGVQYAEARNGTVVE</sequence>
<accession>C3YU58</accession>
<keyword evidence="1" id="KW-1133">Transmembrane helix</keyword>
<feature type="transmembrane region" description="Helical" evidence="1">
    <location>
        <begin position="12"/>
        <end position="33"/>
    </location>
</feature>
<reference evidence="2" key="1">
    <citation type="journal article" date="2008" name="Nature">
        <title>The amphioxus genome and the evolution of the chordate karyotype.</title>
        <authorList>
            <consortium name="US DOE Joint Genome Institute (JGI-PGF)"/>
            <person name="Putnam N.H."/>
            <person name="Butts T."/>
            <person name="Ferrier D.E.K."/>
            <person name="Furlong R.F."/>
            <person name="Hellsten U."/>
            <person name="Kawashima T."/>
            <person name="Robinson-Rechavi M."/>
            <person name="Shoguchi E."/>
            <person name="Terry A."/>
            <person name="Yu J.-K."/>
            <person name="Benito-Gutierrez E.L."/>
            <person name="Dubchak I."/>
            <person name="Garcia-Fernandez J."/>
            <person name="Gibson-Brown J.J."/>
            <person name="Grigoriev I.V."/>
            <person name="Horton A.C."/>
            <person name="de Jong P.J."/>
            <person name="Jurka J."/>
            <person name="Kapitonov V.V."/>
            <person name="Kohara Y."/>
            <person name="Kuroki Y."/>
            <person name="Lindquist E."/>
            <person name="Lucas S."/>
            <person name="Osoegawa K."/>
            <person name="Pennacchio L.A."/>
            <person name="Salamov A.A."/>
            <person name="Satou Y."/>
            <person name="Sauka-Spengler T."/>
            <person name="Schmutz J."/>
            <person name="Shin-I T."/>
            <person name="Toyoda A."/>
            <person name="Bronner-Fraser M."/>
            <person name="Fujiyama A."/>
            <person name="Holland L.Z."/>
            <person name="Holland P.W.H."/>
            <person name="Satoh N."/>
            <person name="Rokhsar D.S."/>
        </authorList>
    </citation>
    <scope>NUCLEOTIDE SEQUENCE [LARGE SCALE GENOMIC DNA]</scope>
    <source>
        <strain evidence="2">S238N-H82</strain>
        <tissue evidence="2">Testes</tissue>
    </source>
</reference>
<gene>
    <name evidence="2" type="ORF">BRAFLDRAFT_66825</name>
</gene>
<organism>
    <name type="scientific">Branchiostoma floridae</name>
    <name type="common">Florida lancelet</name>
    <name type="synonym">Amphioxus</name>
    <dbReference type="NCBI Taxonomy" id="7739"/>
    <lineage>
        <taxon>Eukaryota</taxon>
        <taxon>Metazoa</taxon>
        <taxon>Chordata</taxon>
        <taxon>Cephalochordata</taxon>
        <taxon>Leptocardii</taxon>
        <taxon>Amphioxiformes</taxon>
        <taxon>Branchiostomatidae</taxon>
        <taxon>Branchiostoma</taxon>
    </lineage>
</organism>
<proteinExistence type="predicted"/>
<keyword evidence="1" id="KW-0812">Transmembrane</keyword>
<dbReference type="AlphaFoldDB" id="C3YU58"/>
<dbReference type="InParanoid" id="C3YU58"/>
<feature type="transmembrane region" description="Helical" evidence="1">
    <location>
        <begin position="45"/>
        <end position="68"/>
    </location>
</feature>
<name>C3YU58_BRAFL</name>
<evidence type="ECO:0000313" key="2">
    <source>
        <dbReference type="EMBL" id="EEN56335.1"/>
    </source>
</evidence>
<evidence type="ECO:0000256" key="1">
    <source>
        <dbReference type="SAM" id="Phobius"/>
    </source>
</evidence>
<keyword evidence="1" id="KW-0472">Membrane</keyword>
<feature type="transmembrane region" description="Helical" evidence="1">
    <location>
        <begin position="97"/>
        <end position="115"/>
    </location>
</feature>
<dbReference type="EMBL" id="GG666552">
    <property type="protein sequence ID" value="EEN56335.1"/>
    <property type="molecule type" value="Genomic_DNA"/>
</dbReference>
<protein>
    <submittedName>
        <fullName evidence="2">Uncharacterized protein</fullName>
    </submittedName>
</protein>